<dbReference type="Pfam" id="PF13343">
    <property type="entry name" value="SBP_bac_6"/>
    <property type="match status" value="1"/>
</dbReference>
<evidence type="ECO:0000313" key="3">
    <source>
        <dbReference type="EMBL" id="RNA67548.1"/>
    </source>
</evidence>
<dbReference type="PIRSF" id="PIRSF002825">
    <property type="entry name" value="CfbpA"/>
    <property type="match status" value="1"/>
</dbReference>
<gene>
    <name evidence="3" type="ORF">EBO34_12535</name>
</gene>
<comment type="caution">
    <text evidence="3">The sequence shown here is derived from an EMBL/GenBank/DDBJ whole genome shotgun (WGS) entry which is preliminary data.</text>
</comment>
<dbReference type="RefSeq" id="WP_122899054.1">
    <property type="nucleotide sequence ID" value="NZ_RHIB01000002.1"/>
</dbReference>
<feature type="signal peptide" evidence="2">
    <location>
        <begin position="1"/>
        <end position="20"/>
    </location>
</feature>
<proteinExistence type="predicted"/>
<sequence length="345" mass="38467">MKRNSWFLLVLVLSFSLILAACGGGDDAAGDGEDDIGTITIYSPETPDMTREMAEKFEELHGGTVNVNYAGTNVLVNQMIAEMDNPQADLWYGGGGILPFESAIEHGFIESYTPELAADWDVIEDDIKVRHEDWKWVGVEVFALGLIYNTDLVDEDELPQTWDELLDPRWEDELQMPNPAASGTATLFIISQLQDKGEEEGWEYLDQLVGQMNSMPDSGGAPAQAAASGEASMGIGFDFMAYQMAERGESVGFHVPDNTPILVNPVSVIKDGPNPEGAQKFVDFMLSEEGQQIKADWYHIPMDPNVEPKSELTLDSLQDKAQDLDIDWVVDNYDDIRQQWRDRYQ</sequence>
<reference evidence="3 4" key="1">
    <citation type="submission" date="2018-10" db="EMBL/GenBank/DDBJ databases">
        <title>Bacillus Keqinensis sp. nov., a moderately halophilic bacterium isolated from a saline-alkaline lake.</title>
        <authorList>
            <person name="Wang H."/>
        </authorList>
    </citation>
    <scope>NUCLEOTIDE SEQUENCE [LARGE SCALE GENOMIC DNA]</scope>
    <source>
        <strain evidence="3 4">KQ-3</strain>
    </source>
</reference>
<dbReference type="CDD" id="cd13518">
    <property type="entry name" value="PBP2_Fe3_thiamine_like"/>
    <property type="match status" value="1"/>
</dbReference>
<organism evidence="3 4">
    <name type="scientific">Alteribacter keqinensis</name>
    <dbReference type="NCBI Taxonomy" id="2483800"/>
    <lineage>
        <taxon>Bacteria</taxon>
        <taxon>Bacillati</taxon>
        <taxon>Bacillota</taxon>
        <taxon>Bacilli</taxon>
        <taxon>Bacillales</taxon>
        <taxon>Bacillaceae</taxon>
        <taxon>Alteribacter</taxon>
    </lineage>
</organism>
<dbReference type="PANTHER" id="PTHR30006:SF24">
    <property type="entry name" value="SLL0237 PROTEIN"/>
    <property type="match status" value="1"/>
</dbReference>
<dbReference type="Proteomes" id="UP000278746">
    <property type="component" value="Unassembled WGS sequence"/>
</dbReference>
<evidence type="ECO:0000256" key="1">
    <source>
        <dbReference type="ARBA" id="ARBA00022729"/>
    </source>
</evidence>
<dbReference type="InterPro" id="IPR026045">
    <property type="entry name" value="Ferric-bd"/>
</dbReference>
<dbReference type="PROSITE" id="PS51257">
    <property type="entry name" value="PROKAR_LIPOPROTEIN"/>
    <property type="match status" value="1"/>
</dbReference>
<dbReference type="OrthoDB" id="179400at2"/>
<dbReference type="SUPFAM" id="SSF53850">
    <property type="entry name" value="Periplasmic binding protein-like II"/>
    <property type="match status" value="1"/>
</dbReference>
<keyword evidence="1 2" id="KW-0732">Signal</keyword>
<feature type="chain" id="PRO_5038578839" evidence="2">
    <location>
        <begin position="21"/>
        <end position="345"/>
    </location>
</feature>
<keyword evidence="4" id="KW-1185">Reference proteome</keyword>
<evidence type="ECO:0000313" key="4">
    <source>
        <dbReference type="Proteomes" id="UP000278746"/>
    </source>
</evidence>
<dbReference type="AlphaFoldDB" id="A0A3M7TPS6"/>
<name>A0A3M7TPS6_9BACI</name>
<evidence type="ECO:0000256" key="2">
    <source>
        <dbReference type="SAM" id="SignalP"/>
    </source>
</evidence>
<dbReference type="EMBL" id="RHIB01000002">
    <property type="protein sequence ID" value="RNA67548.1"/>
    <property type="molecule type" value="Genomic_DNA"/>
</dbReference>
<dbReference type="Gene3D" id="3.40.190.10">
    <property type="entry name" value="Periplasmic binding protein-like II"/>
    <property type="match status" value="2"/>
</dbReference>
<dbReference type="PANTHER" id="PTHR30006">
    <property type="entry name" value="THIAMINE-BINDING PERIPLASMIC PROTEIN-RELATED"/>
    <property type="match status" value="1"/>
</dbReference>
<protein>
    <submittedName>
        <fullName evidence="3">Extracellular solute-binding protein</fullName>
    </submittedName>
</protein>
<accession>A0A3M7TPS6</accession>